<proteinExistence type="inferred from homology"/>
<keyword evidence="4" id="KW-0808">Transferase</keyword>
<dbReference type="EMBL" id="CP000463">
    <property type="protein sequence ID" value="ABJ05408.1"/>
    <property type="molecule type" value="Genomic_DNA"/>
</dbReference>
<dbReference type="GO" id="GO:0016740">
    <property type="term" value="F:transferase activity"/>
    <property type="evidence" value="ECO:0007669"/>
    <property type="project" value="UniProtKB-KW"/>
</dbReference>
<evidence type="ECO:0000313" key="4">
    <source>
        <dbReference type="EMBL" id="ABJ05408.1"/>
    </source>
</evidence>
<dbReference type="InterPro" id="IPR031730">
    <property type="entry name" value="Carbam_trans_C"/>
</dbReference>
<dbReference type="eggNOG" id="COG2192">
    <property type="taxonomic scope" value="Bacteria"/>
</dbReference>
<dbReference type="PANTHER" id="PTHR34847">
    <property type="entry name" value="NODULATION PROTEIN U"/>
    <property type="match status" value="1"/>
</dbReference>
<dbReference type="InterPro" id="IPR038152">
    <property type="entry name" value="Carbam_trans_C_sf"/>
</dbReference>
<accession>Q07RM6</accession>
<dbReference type="CDD" id="cd24033">
    <property type="entry name" value="ASKHA_NBD_NodU_CmcH-like_N"/>
    <property type="match status" value="1"/>
</dbReference>
<evidence type="ECO:0000259" key="2">
    <source>
        <dbReference type="Pfam" id="PF02543"/>
    </source>
</evidence>
<organism evidence="4">
    <name type="scientific">Rhodopseudomonas palustris (strain BisA53)</name>
    <dbReference type="NCBI Taxonomy" id="316055"/>
    <lineage>
        <taxon>Bacteria</taxon>
        <taxon>Pseudomonadati</taxon>
        <taxon>Pseudomonadota</taxon>
        <taxon>Alphaproteobacteria</taxon>
        <taxon>Hyphomicrobiales</taxon>
        <taxon>Nitrobacteraceae</taxon>
        <taxon>Rhodopseudomonas</taxon>
    </lineage>
</organism>
<dbReference type="InterPro" id="IPR051338">
    <property type="entry name" value="NodU/CmcH_Carbamoyltrnsfr"/>
</dbReference>
<feature type="domain" description="Carbamoyltransferase" evidence="2">
    <location>
        <begin position="33"/>
        <end position="94"/>
    </location>
</feature>
<dbReference type="AlphaFoldDB" id="Q07RM6"/>
<dbReference type="InterPro" id="IPR043129">
    <property type="entry name" value="ATPase_NBD"/>
</dbReference>
<dbReference type="PANTHER" id="PTHR34847:SF1">
    <property type="entry name" value="NODULATION PROTEIN U"/>
    <property type="match status" value="1"/>
</dbReference>
<name>Q07RM6_RHOP5</name>
<dbReference type="Gene3D" id="3.30.420.40">
    <property type="match status" value="2"/>
</dbReference>
<dbReference type="SUPFAM" id="SSF53067">
    <property type="entry name" value="Actin-like ATPase domain"/>
    <property type="match status" value="1"/>
</dbReference>
<dbReference type="HOGENOM" id="CLU_014411_2_1_5"/>
<feature type="domain" description="Carbamoyltransferase C-terminal" evidence="3">
    <location>
        <begin position="432"/>
        <end position="601"/>
    </location>
</feature>
<dbReference type="KEGG" id="rpe:RPE_1458"/>
<dbReference type="Gene3D" id="3.90.870.20">
    <property type="entry name" value="Carbamoyltransferase, C-terminal domain"/>
    <property type="match status" value="1"/>
</dbReference>
<evidence type="ECO:0000256" key="1">
    <source>
        <dbReference type="ARBA" id="ARBA00006129"/>
    </source>
</evidence>
<reference evidence="4" key="1">
    <citation type="submission" date="2006-09" db="EMBL/GenBank/DDBJ databases">
        <title>Complete sequence of Rhodopseudomonas palustris BisA53.</title>
        <authorList>
            <consortium name="US DOE Joint Genome Institute"/>
            <person name="Copeland A."/>
            <person name="Lucas S."/>
            <person name="Lapidus A."/>
            <person name="Barry K."/>
            <person name="Detter J.C."/>
            <person name="Glavina del Rio T."/>
            <person name="Hammon N."/>
            <person name="Israni S."/>
            <person name="Dalin E."/>
            <person name="Tice H."/>
            <person name="Pitluck S."/>
            <person name="Chain P."/>
            <person name="Malfatti S."/>
            <person name="Shin M."/>
            <person name="Vergez L."/>
            <person name="Schmutz J."/>
            <person name="Larimer F."/>
            <person name="Land M."/>
            <person name="Hauser L."/>
            <person name="Pelletier D.A."/>
            <person name="Kyrpides N."/>
            <person name="Kim E."/>
            <person name="Harwood C.S."/>
            <person name="Oda Y."/>
            <person name="Richardson P."/>
        </authorList>
    </citation>
    <scope>NUCLEOTIDE SEQUENCE [LARGE SCALE GENOMIC DNA]</scope>
    <source>
        <strain evidence="4">BisA53</strain>
    </source>
</reference>
<dbReference type="STRING" id="316055.RPE_1458"/>
<dbReference type="Pfam" id="PF16861">
    <property type="entry name" value="Carbam_trans_C"/>
    <property type="match status" value="1"/>
</dbReference>
<feature type="domain" description="Carbamoyltransferase" evidence="2">
    <location>
        <begin position="136"/>
        <end position="376"/>
    </location>
</feature>
<protein>
    <submittedName>
        <fullName evidence="4">Carbamoyltransferase</fullName>
    </submittedName>
</protein>
<evidence type="ECO:0000259" key="3">
    <source>
        <dbReference type="Pfam" id="PF16861"/>
    </source>
</evidence>
<dbReference type="Pfam" id="PF02543">
    <property type="entry name" value="Carbam_trans_N"/>
    <property type="match status" value="2"/>
</dbReference>
<sequence>MLPPPPPRRSKYGTSLLRHHPSRWFMAKQHSYILGLNTYDHDVSACLLRDGEIAFGIAKERLTREKHASGFYNEVIQYCLDAEGIEINDIDLVVRNCYILPVPEMEDRLTYQDMPGFLPDYERSDAAKHPWFRSKSPKVTTISHHLAHAYSAFAVSPFEDGVIMIVDGVGSYRSDVMESFPASDTASPLARESESYYKFSGTQLECLKKVWMEPDRGFFSDEFYNMPGLGALYSRASTYIFGDWNKCGELMGLAPYGRPDQIKSLMHIEDNQLDVPRWTAGELNQPYIADRPGKWESSPSMKHWEDLAWRVQDDTEKVLLARARWLRETTGAKNLCIAGGVALNCVANGKIAREAGFDNVWIQPAAGDDGIAIGCAYYGLHAVQNKPRGFEMKHAYIGKRYPERDIEQATQRRLVKIQTEAVRSDNIYRDTAKLLADQKVIGWFQDGSEFGPRALGNRSLIADPRRPEMKDILNARVKHRQPFRPFAPIVLEERADEIFEGKGDSPFMLMAKNVRPEWRDKIPAIVHVDGTARIQTVSEATNPPLYRLLKEFEALTGVPVLVNTSFNVKGEPIVETPRDAMACFLTTGIDHLVLHDTLVSKTKMHKFIAPLVKVYIDVATLVVSNVKATS</sequence>
<dbReference type="InterPro" id="IPR003696">
    <property type="entry name" value="Carbtransf_dom"/>
</dbReference>
<gene>
    <name evidence="4" type="ordered locus">RPE_1458</name>
</gene>
<comment type="similarity">
    <text evidence="1">Belongs to the NodU/CmcH family.</text>
</comment>